<evidence type="ECO:0000256" key="1">
    <source>
        <dbReference type="SAM" id="MobiDB-lite"/>
    </source>
</evidence>
<gene>
    <name evidence="2" type="ORF">EYF80_044568</name>
</gene>
<dbReference type="AlphaFoldDB" id="A0A4Z2FXH5"/>
<evidence type="ECO:0000313" key="3">
    <source>
        <dbReference type="Proteomes" id="UP000314294"/>
    </source>
</evidence>
<name>A0A4Z2FXH5_9TELE</name>
<dbReference type="EMBL" id="SRLO01000858">
    <property type="protein sequence ID" value="TNN45244.1"/>
    <property type="molecule type" value="Genomic_DNA"/>
</dbReference>
<proteinExistence type="predicted"/>
<organism evidence="2 3">
    <name type="scientific">Liparis tanakae</name>
    <name type="common">Tanaka's snailfish</name>
    <dbReference type="NCBI Taxonomy" id="230148"/>
    <lineage>
        <taxon>Eukaryota</taxon>
        <taxon>Metazoa</taxon>
        <taxon>Chordata</taxon>
        <taxon>Craniata</taxon>
        <taxon>Vertebrata</taxon>
        <taxon>Euteleostomi</taxon>
        <taxon>Actinopterygii</taxon>
        <taxon>Neopterygii</taxon>
        <taxon>Teleostei</taxon>
        <taxon>Neoteleostei</taxon>
        <taxon>Acanthomorphata</taxon>
        <taxon>Eupercaria</taxon>
        <taxon>Perciformes</taxon>
        <taxon>Cottioidei</taxon>
        <taxon>Cottales</taxon>
        <taxon>Liparidae</taxon>
        <taxon>Liparis</taxon>
    </lineage>
</organism>
<sequence>MKTKITLLDPNSNDLESAPSGAPEETYLCMLRGGAKRRLLLQMDSGKPPAFFNKRHKMEE</sequence>
<comment type="caution">
    <text evidence="2">The sequence shown here is derived from an EMBL/GenBank/DDBJ whole genome shotgun (WGS) entry which is preliminary data.</text>
</comment>
<evidence type="ECO:0000313" key="2">
    <source>
        <dbReference type="EMBL" id="TNN45244.1"/>
    </source>
</evidence>
<reference evidence="2 3" key="1">
    <citation type="submission" date="2019-03" db="EMBL/GenBank/DDBJ databases">
        <title>First draft genome of Liparis tanakae, snailfish: a comprehensive survey of snailfish specific genes.</title>
        <authorList>
            <person name="Kim W."/>
            <person name="Song I."/>
            <person name="Jeong J.-H."/>
            <person name="Kim D."/>
            <person name="Kim S."/>
            <person name="Ryu S."/>
            <person name="Song J.Y."/>
            <person name="Lee S.K."/>
        </authorList>
    </citation>
    <scope>NUCLEOTIDE SEQUENCE [LARGE SCALE GENOMIC DNA]</scope>
    <source>
        <tissue evidence="2">Muscle</tissue>
    </source>
</reference>
<keyword evidence="3" id="KW-1185">Reference proteome</keyword>
<dbReference type="Proteomes" id="UP000314294">
    <property type="component" value="Unassembled WGS sequence"/>
</dbReference>
<protein>
    <submittedName>
        <fullName evidence="2">Uncharacterized protein</fullName>
    </submittedName>
</protein>
<feature type="region of interest" description="Disordered" evidence="1">
    <location>
        <begin position="1"/>
        <end position="22"/>
    </location>
</feature>
<accession>A0A4Z2FXH5</accession>